<dbReference type="RefSeq" id="WP_186852553.1">
    <property type="nucleotide sequence ID" value="NZ_JACOPO010000003.1"/>
</dbReference>
<dbReference type="InterPro" id="IPR013486">
    <property type="entry name" value="SpoIID/LytB"/>
</dbReference>
<name>A0A8J6J9I7_9FIRM</name>
<evidence type="ECO:0000313" key="3">
    <source>
        <dbReference type="Proteomes" id="UP000628736"/>
    </source>
</evidence>
<dbReference type="Proteomes" id="UP000628736">
    <property type="component" value="Unassembled WGS sequence"/>
</dbReference>
<reference evidence="2" key="1">
    <citation type="submission" date="2020-08" db="EMBL/GenBank/DDBJ databases">
        <title>Genome public.</title>
        <authorList>
            <person name="Liu C."/>
            <person name="Sun Q."/>
        </authorList>
    </citation>
    <scope>NUCLEOTIDE SEQUENCE</scope>
    <source>
        <strain evidence="2">NSJ-23</strain>
    </source>
</reference>
<feature type="domain" description="Sporulation stage II protein D amidase enhancer LytB N-terminal" evidence="1">
    <location>
        <begin position="248"/>
        <end position="344"/>
    </location>
</feature>
<keyword evidence="3" id="KW-1185">Reference proteome</keyword>
<dbReference type="Pfam" id="PF08486">
    <property type="entry name" value="SpoIID"/>
    <property type="match status" value="1"/>
</dbReference>
<evidence type="ECO:0000259" key="1">
    <source>
        <dbReference type="Pfam" id="PF08486"/>
    </source>
</evidence>
<dbReference type="AlphaFoldDB" id="A0A8J6J9I7"/>
<gene>
    <name evidence="2" type="ORF">H8S11_06290</name>
</gene>
<evidence type="ECO:0000313" key="2">
    <source>
        <dbReference type="EMBL" id="MBC5722417.1"/>
    </source>
</evidence>
<accession>A0A8J6J9I7</accession>
<comment type="caution">
    <text evidence="2">The sequence shown here is derived from an EMBL/GenBank/DDBJ whole genome shotgun (WGS) entry which is preliminary data.</text>
</comment>
<proteinExistence type="predicted"/>
<dbReference type="PANTHER" id="PTHR30032">
    <property type="entry name" value="N-ACETYLMURAMOYL-L-ALANINE AMIDASE-RELATED"/>
    <property type="match status" value="1"/>
</dbReference>
<dbReference type="InterPro" id="IPR013693">
    <property type="entry name" value="SpoIID/LytB_N"/>
</dbReference>
<dbReference type="NCBIfam" id="TIGR02669">
    <property type="entry name" value="SpoIID_LytB"/>
    <property type="match status" value="1"/>
</dbReference>
<dbReference type="GO" id="GO:0030435">
    <property type="term" value="P:sporulation resulting in formation of a cellular spore"/>
    <property type="evidence" value="ECO:0007669"/>
    <property type="project" value="InterPro"/>
</dbReference>
<dbReference type="PANTHER" id="PTHR30032:SF4">
    <property type="entry name" value="AMIDASE ENHANCER"/>
    <property type="match status" value="1"/>
</dbReference>
<sequence>MEQTMRRNWMRLAAAVLAITLAVPTGWAVRTNSDGEVMIRVGLASSYQYVETGELEAAHLQNNTGYGAGFRFGYYDGNMDFVELGRTEKDIDQVAVLKTQNLYYGRDASLGKTTYSSSITSNIAVGCYHILIDSGYGDYEDARRDAEDYEDGFVAWIDGEYQVRVGAYLSKGEALDAIDTLGEGTVVGTTSYGMSIVETGTDHILFQFDQGTGGILAILPDVTGAEDVRTWFSNYKYRGGFLYQRLNGGNISVVNVVELEDYVKGVVCYEMGRTWPLEALKAQATCARTYVLRNMGRHQSYGFDVCGSTECQAYHGCGDGRSNSGPSEVSDQAVEETAGQVVLYNGKLAETVYSSSAGGATEDAKNVWGTDTVNTHPYLKGVIDPYESLVDDLNPYSPWTVTYTSEELTSKLQSNGFGVGTSIDYLELTYSEMGNVIRLQVHWKNGNSNTFKPSASSGGIDMGIRGNFGVKSIRFTVNGKMVSQPAGNGSGSYAVNGSGTLSGTDDVYVISGTGSVSGAGSDLYVISGSGKISSLAEGNTGASGTNVGGGTVTVSGDTYVFDGAGWGHQLGMSQFGANAMAREGFDYDEILKFYFPGVQVGTY</sequence>
<dbReference type="InterPro" id="IPR051922">
    <property type="entry name" value="Bact_Sporulation_Assoc"/>
</dbReference>
<organism evidence="2 3">
    <name type="scientific">Flintibacter hominis</name>
    <dbReference type="NCBI Taxonomy" id="2763048"/>
    <lineage>
        <taxon>Bacteria</taxon>
        <taxon>Bacillati</taxon>
        <taxon>Bacillota</taxon>
        <taxon>Clostridia</taxon>
        <taxon>Eubacteriales</taxon>
        <taxon>Flintibacter</taxon>
    </lineage>
</organism>
<dbReference type="GO" id="GO:0030288">
    <property type="term" value="C:outer membrane-bounded periplasmic space"/>
    <property type="evidence" value="ECO:0007669"/>
    <property type="project" value="TreeGrafter"/>
</dbReference>
<protein>
    <submittedName>
        <fullName evidence="2">SpoIID/LytB domain-containing protein</fullName>
    </submittedName>
</protein>
<dbReference type="EMBL" id="JACOPO010000003">
    <property type="protein sequence ID" value="MBC5722417.1"/>
    <property type="molecule type" value="Genomic_DNA"/>
</dbReference>